<dbReference type="InterPro" id="IPR006685">
    <property type="entry name" value="MscS_channel_2nd"/>
</dbReference>
<feature type="transmembrane region" description="Helical" evidence="1">
    <location>
        <begin position="40"/>
        <end position="67"/>
    </location>
</feature>
<gene>
    <name evidence="3" type="ORF">B9J98_06600</name>
</gene>
<organism evidence="3 4">
    <name type="scientific">Candidatus Terraquivivens tikiterensis</name>
    <dbReference type="NCBI Taxonomy" id="1980982"/>
    <lineage>
        <taxon>Archaea</taxon>
        <taxon>Nitrososphaerota</taxon>
        <taxon>Candidatus Wolframiiraptoraceae</taxon>
        <taxon>Candidatus Terraquivivens</taxon>
    </lineage>
</organism>
<protein>
    <recommendedName>
        <fullName evidence="2">Mechanosensitive ion channel MscS domain-containing protein</fullName>
    </recommendedName>
</protein>
<accession>A0A2R7Y1H6</accession>
<comment type="caution">
    <text evidence="3">The sequence shown here is derived from an EMBL/GenBank/DDBJ whole genome shotgun (WGS) entry which is preliminary data.</text>
</comment>
<dbReference type="GO" id="GO:0016020">
    <property type="term" value="C:membrane"/>
    <property type="evidence" value="ECO:0007669"/>
    <property type="project" value="InterPro"/>
</dbReference>
<name>A0A2R7Y1H6_9ARCH</name>
<dbReference type="SUPFAM" id="SSF50182">
    <property type="entry name" value="Sm-like ribonucleoproteins"/>
    <property type="match status" value="1"/>
</dbReference>
<keyword evidence="1" id="KW-0812">Transmembrane</keyword>
<feature type="transmembrane region" description="Helical" evidence="1">
    <location>
        <begin position="79"/>
        <end position="99"/>
    </location>
</feature>
<dbReference type="PANTHER" id="PTHR30221:SF1">
    <property type="entry name" value="SMALL-CONDUCTANCE MECHANOSENSITIVE CHANNEL"/>
    <property type="match status" value="1"/>
</dbReference>
<keyword evidence="1" id="KW-0472">Membrane</keyword>
<evidence type="ECO:0000256" key="1">
    <source>
        <dbReference type="SAM" id="Phobius"/>
    </source>
</evidence>
<feature type="transmembrane region" description="Helical" evidence="1">
    <location>
        <begin position="119"/>
        <end position="138"/>
    </location>
</feature>
<dbReference type="InterPro" id="IPR010920">
    <property type="entry name" value="LSM_dom_sf"/>
</dbReference>
<dbReference type="EMBL" id="NDWU01000019">
    <property type="protein sequence ID" value="PUA31338.1"/>
    <property type="molecule type" value="Genomic_DNA"/>
</dbReference>
<dbReference type="InterPro" id="IPR045275">
    <property type="entry name" value="MscS_archaea/bacteria_type"/>
</dbReference>
<reference evidence="3 4" key="1">
    <citation type="submission" date="2017-04" db="EMBL/GenBank/DDBJ databases">
        <title>Draft Aigarchaeota genome from a New Zealand hot spring.</title>
        <authorList>
            <person name="Reysenbach A.-L."/>
            <person name="Donaho J.A."/>
            <person name="Gerhart J."/>
            <person name="Kelley J.F."/>
            <person name="Kouba K."/>
            <person name="Podar M."/>
            <person name="Stott M."/>
        </authorList>
    </citation>
    <scope>NUCLEOTIDE SEQUENCE [LARGE SCALE GENOMIC DNA]</scope>
    <source>
        <strain evidence="3">NZ13_MG1</strain>
    </source>
</reference>
<dbReference type="GO" id="GO:0008381">
    <property type="term" value="F:mechanosensitive monoatomic ion channel activity"/>
    <property type="evidence" value="ECO:0007669"/>
    <property type="project" value="InterPro"/>
</dbReference>
<sequence length="302" mass="33786">MSARSIALRIIVCIVTLGLLAALVWFLWNTGVIPPIISLNVVYTVLAVAGIVLIVYSISGPILRVLVPRYGRKAYTVTNVLKVFTYIIAGIILLASLGISPEVALAGGTFSGLVVGLALQPVLSNFFAGLIVLLTGYVRPGDDIRLLTPAIPYQWAFSPGYKYFSPDYVFVGYRGRILEVGLLYSLMISDSGVELKIPNRIIFDAAIVNYTPERRLERISQVRYEFKVDYDPDVVLERIKEALGDMKELIENVTLNEQSDKEYYIVQIRFSTPVGRDWRDIKSEILKRLVKVHRQLKSLESA</sequence>
<dbReference type="AlphaFoldDB" id="A0A2R7Y1H6"/>
<dbReference type="PANTHER" id="PTHR30221">
    <property type="entry name" value="SMALL-CONDUCTANCE MECHANOSENSITIVE CHANNEL"/>
    <property type="match status" value="1"/>
</dbReference>
<feature type="transmembrane region" description="Helical" evidence="1">
    <location>
        <begin position="7"/>
        <end position="28"/>
    </location>
</feature>
<proteinExistence type="predicted"/>
<evidence type="ECO:0000313" key="3">
    <source>
        <dbReference type="EMBL" id="PUA31338.1"/>
    </source>
</evidence>
<dbReference type="Proteomes" id="UP000244066">
    <property type="component" value="Unassembled WGS sequence"/>
</dbReference>
<feature type="domain" description="Mechanosensitive ion channel MscS" evidence="2">
    <location>
        <begin position="122"/>
        <end position="211"/>
    </location>
</feature>
<evidence type="ECO:0000313" key="4">
    <source>
        <dbReference type="Proteomes" id="UP000244066"/>
    </source>
</evidence>
<keyword evidence="1" id="KW-1133">Transmembrane helix</keyword>
<dbReference type="Gene3D" id="1.10.287.1260">
    <property type="match status" value="1"/>
</dbReference>
<dbReference type="Pfam" id="PF00924">
    <property type="entry name" value="MS_channel_2nd"/>
    <property type="match status" value="1"/>
</dbReference>
<evidence type="ECO:0000259" key="2">
    <source>
        <dbReference type="Pfam" id="PF00924"/>
    </source>
</evidence>